<sequence>MRPTSPLSPRYDTQSRFESLQPPSPRNMHSRAGNGQRRANTNSLKLPSLPRFHPANYPSAHSSLQVTPDSGFSSPQPPMSPRTHQRMYSDAQKQLYFLQRESIVAAARSASPVMMEKPDSPRLAPMGSPGPVTPLELETEAGYLVAGVHSATRGGISPNEIVEGFIQEEATRRRNSPMSSRQTPR</sequence>
<dbReference type="EMBL" id="MU003766">
    <property type="protein sequence ID" value="KAF2725850.1"/>
    <property type="molecule type" value="Genomic_DNA"/>
</dbReference>
<accession>A0A9P4UV64</accession>
<feature type="compositionally biased region" description="Polar residues" evidence="1">
    <location>
        <begin position="59"/>
        <end position="74"/>
    </location>
</feature>
<feature type="compositionally biased region" description="Polar residues" evidence="1">
    <location>
        <begin position="1"/>
        <end position="18"/>
    </location>
</feature>
<feature type="region of interest" description="Disordered" evidence="1">
    <location>
        <begin position="1"/>
        <end position="86"/>
    </location>
</feature>
<name>A0A9P4UV64_9PEZI</name>
<organism evidence="2 3">
    <name type="scientific">Polychaeton citri CBS 116435</name>
    <dbReference type="NCBI Taxonomy" id="1314669"/>
    <lineage>
        <taxon>Eukaryota</taxon>
        <taxon>Fungi</taxon>
        <taxon>Dikarya</taxon>
        <taxon>Ascomycota</taxon>
        <taxon>Pezizomycotina</taxon>
        <taxon>Dothideomycetes</taxon>
        <taxon>Dothideomycetidae</taxon>
        <taxon>Capnodiales</taxon>
        <taxon>Capnodiaceae</taxon>
        <taxon>Polychaeton</taxon>
    </lineage>
</organism>
<evidence type="ECO:0000313" key="2">
    <source>
        <dbReference type="EMBL" id="KAF2725850.1"/>
    </source>
</evidence>
<dbReference type="AlphaFoldDB" id="A0A9P4UV64"/>
<dbReference type="Proteomes" id="UP000799441">
    <property type="component" value="Unassembled WGS sequence"/>
</dbReference>
<dbReference type="OrthoDB" id="5403157at2759"/>
<feature type="compositionally biased region" description="Polar residues" evidence="1">
    <location>
        <begin position="176"/>
        <end position="185"/>
    </location>
</feature>
<feature type="region of interest" description="Disordered" evidence="1">
    <location>
        <begin position="166"/>
        <end position="185"/>
    </location>
</feature>
<protein>
    <submittedName>
        <fullName evidence="2">Uncharacterized protein</fullName>
    </submittedName>
</protein>
<gene>
    <name evidence="2" type="ORF">K431DRAFT_214630</name>
</gene>
<evidence type="ECO:0000313" key="3">
    <source>
        <dbReference type="Proteomes" id="UP000799441"/>
    </source>
</evidence>
<reference evidence="2" key="1">
    <citation type="journal article" date="2020" name="Stud. Mycol.">
        <title>101 Dothideomycetes genomes: a test case for predicting lifestyles and emergence of pathogens.</title>
        <authorList>
            <person name="Haridas S."/>
            <person name="Albert R."/>
            <person name="Binder M."/>
            <person name="Bloem J."/>
            <person name="Labutti K."/>
            <person name="Salamov A."/>
            <person name="Andreopoulos B."/>
            <person name="Baker S."/>
            <person name="Barry K."/>
            <person name="Bills G."/>
            <person name="Bluhm B."/>
            <person name="Cannon C."/>
            <person name="Castanera R."/>
            <person name="Culley D."/>
            <person name="Daum C."/>
            <person name="Ezra D."/>
            <person name="Gonzalez J."/>
            <person name="Henrissat B."/>
            <person name="Kuo A."/>
            <person name="Liang C."/>
            <person name="Lipzen A."/>
            <person name="Lutzoni F."/>
            <person name="Magnuson J."/>
            <person name="Mondo S."/>
            <person name="Nolan M."/>
            <person name="Ohm R."/>
            <person name="Pangilinan J."/>
            <person name="Park H.-J."/>
            <person name="Ramirez L."/>
            <person name="Alfaro M."/>
            <person name="Sun H."/>
            <person name="Tritt A."/>
            <person name="Yoshinaga Y."/>
            <person name="Zwiers L.-H."/>
            <person name="Turgeon B."/>
            <person name="Goodwin S."/>
            <person name="Spatafora J."/>
            <person name="Crous P."/>
            <person name="Grigoriev I."/>
        </authorList>
    </citation>
    <scope>NUCLEOTIDE SEQUENCE</scope>
    <source>
        <strain evidence="2">CBS 116435</strain>
    </source>
</reference>
<evidence type="ECO:0000256" key="1">
    <source>
        <dbReference type="SAM" id="MobiDB-lite"/>
    </source>
</evidence>
<keyword evidence="3" id="KW-1185">Reference proteome</keyword>
<comment type="caution">
    <text evidence="2">The sequence shown here is derived from an EMBL/GenBank/DDBJ whole genome shotgun (WGS) entry which is preliminary data.</text>
</comment>
<proteinExistence type="predicted"/>